<dbReference type="EMBL" id="VNKQ01000005">
    <property type="protein sequence ID" value="KAG0651054.1"/>
    <property type="molecule type" value="Genomic_DNA"/>
</dbReference>
<keyword evidence="4" id="KW-1185">Reference proteome</keyword>
<feature type="domain" description="RING-type" evidence="2">
    <location>
        <begin position="312"/>
        <end position="357"/>
    </location>
</feature>
<evidence type="ECO:0000259" key="2">
    <source>
        <dbReference type="PROSITE" id="PS50089"/>
    </source>
</evidence>
<sequence>MSGKERYILQDLGDLLGASLPNDALIEEVEKKYDEFNKKLKLFTGDKRVDHLYLLQRFTDPRNPEIQSKPLPNGSNINSGVLRASWVLHRAWIRALHYRSLYTGHEGHGWDQIKDILQLVWLFHDMEHELIEQDRVPRPEFAVLHDVYISLGKAVVDFTNEVFEETRPQPSDGAYSAKETVLHNFQFVRFEALWKKKGMLWDKLFEHEDKFNVLMGIDHVEDVLVDKRIVEQDEQYILHELMDGTDAPMEKQTISGNPSQISTPQSPVWKRPIRHKQFSVHHPHAQATLFVFHPIASHDPAQLLSCNYTSGCTICASDFEGDESVIRLHCNQLFHYLCIRTYWDMPGQHTSLCPNCRQASWMLHEQVGIRPEVLDVFDNNQVTGNVFARENPDFTLDNCRYMQNERSYVQLSGRWGRPEARYGERGPRNL</sequence>
<evidence type="ECO:0000313" key="4">
    <source>
        <dbReference type="Proteomes" id="UP000785200"/>
    </source>
</evidence>
<dbReference type="Pfam" id="PF13639">
    <property type="entry name" value="zf-RING_2"/>
    <property type="match status" value="1"/>
</dbReference>
<keyword evidence="1" id="KW-0863">Zinc-finger</keyword>
<reference evidence="3" key="1">
    <citation type="submission" date="2019-07" db="EMBL/GenBank/DDBJ databases">
        <title>Hyphodiscus hymeniophilus genome sequencing and assembly.</title>
        <authorList>
            <person name="Kramer G."/>
            <person name="Nodwell J."/>
        </authorList>
    </citation>
    <scope>NUCLEOTIDE SEQUENCE</scope>
    <source>
        <strain evidence="3">ATCC 34498</strain>
    </source>
</reference>
<comment type="caution">
    <text evidence="3">The sequence shown here is derived from an EMBL/GenBank/DDBJ whole genome shotgun (WGS) entry which is preliminary data.</text>
</comment>
<keyword evidence="1" id="KW-0862">Zinc</keyword>
<dbReference type="Gene3D" id="3.30.40.10">
    <property type="entry name" value="Zinc/RING finger domain, C3HC4 (zinc finger)"/>
    <property type="match status" value="1"/>
</dbReference>
<accession>A0A9P6VNR0</accession>
<dbReference type="OrthoDB" id="1681166at2759"/>
<dbReference type="GO" id="GO:0008270">
    <property type="term" value="F:zinc ion binding"/>
    <property type="evidence" value="ECO:0007669"/>
    <property type="project" value="UniProtKB-KW"/>
</dbReference>
<dbReference type="InterPro" id="IPR001841">
    <property type="entry name" value="Znf_RING"/>
</dbReference>
<keyword evidence="1" id="KW-0479">Metal-binding</keyword>
<evidence type="ECO:0000256" key="1">
    <source>
        <dbReference type="PROSITE-ProRule" id="PRU00175"/>
    </source>
</evidence>
<dbReference type="PROSITE" id="PS50089">
    <property type="entry name" value="ZF_RING_2"/>
    <property type="match status" value="1"/>
</dbReference>
<dbReference type="AlphaFoldDB" id="A0A9P6VNR0"/>
<dbReference type="SUPFAM" id="SSF57850">
    <property type="entry name" value="RING/U-box"/>
    <property type="match status" value="1"/>
</dbReference>
<dbReference type="SMART" id="SM00184">
    <property type="entry name" value="RING"/>
    <property type="match status" value="1"/>
</dbReference>
<dbReference type="Proteomes" id="UP000785200">
    <property type="component" value="Unassembled WGS sequence"/>
</dbReference>
<dbReference type="InterPro" id="IPR013083">
    <property type="entry name" value="Znf_RING/FYVE/PHD"/>
</dbReference>
<gene>
    <name evidence="3" type="ORF">D0Z07_2256</name>
</gene>
<protein>
    <submittedName>
        <fullName evidence="3">RPM1-interacting 2</fullName>
    </submittedName>
</protein>
<evidence type="ECO:0000313" key="3">
    <source>
        <dbReference type="EMBL" id="KAG0651054.1"/>
    </source>
</evidence>
<proteinExistence type="predicted"/>
<name>A0A9P6VNR0_9HELO</name>
<dbReference type="CDD" id="cd16448">
    <property type="entry name" value="RING-H2"/>
    <property type="match status" value="1"/>
</dbReference>
<organism evidence="3 4">
    <name type="scientific">Hyphodiscus hymeniophilus</name>
    <dbReference type="NCBI Taxonomy" id="353542"/>
    <lineage>
        <taxon>Eukaryota</taxon>
        <taxon>Fungi</taxon>
        <taxon>Dikarya</taxon>
        <taxon>Ascomycota</taxon>
        <taxon>Pezizomycotina</taxon>
        <taxon>Leotiomycetes</taxon>
        <taxon>Helotiales</taxon>
        <taxon>Hyphodiscaceae</taxon>
        <taxon>Hyphodiscus</taxon>
    </lineage>
</organism>